<protein>
    <submittedName>
        <fullName evidence="1">4-aminobutyrate--pyruvate transaminase</fullName>
        <ecNumber evidence="1">2.6.1.96</ecNumber>
    </submittedName>
</protein>
<dbReference type="Proteomes" id="UP000823773">
    <property type="component" value="Unassembled WGS sequence"/>
</dbReference>
<dbReference type="EC" id="2.6.1.96" evidence="1"/>
<keyword evidence="1" id="KW-0032">Aminotransferase</keyword>
<keyword evidence="2" id="KW-1185">Reference proteome</keyword>
<evidence type="ECO:0000313" key="2">
    <source>
        <dbReference type="Proteomes" id="UP000823773"/>
    </source>
</evidence>
<name>A0ACC5SRI3_ENSAD</name>
<sequence>MTAQPNSTEARDMAYHLHSYTNPRKLEREGPLIIDRGEGIHVFDNSGKRYIEGMAGLWSVAVGFGEKRLVEAARRQMDKLPYYHTFSQKAHGPVVDLAEKLIGMAPVPMSKVYFANSGSEANDSAIKLVWYRSNALGRPEKKKIISRIKGYHGVTALSASLTGLPNNHRSFDLPLANILHTTCPHYRTGAEPGQDELAFSRCCAEELEALILEEGPETIAAFIGEPVMGAGGVIVPPEGYWAAIQDVLRKYDILLIADEVICGFGRTGNMFGSETFGMRPDIMTLSKQLSSSYQPIAALMINDSVYEPIANEADRIGALGHGFTASGHPVAAAVSLENLAIIEEKDLVGNVRRLAPHFLGRLNALERHPLAVEARGIGLIGALELEAADGAAAGATGARVGAILQRNGLICRNIGDSIAFCPPMIITAAEIDEMFDIVEASLGELGQQAAA</sequence>
<dbReference type="EMBL" id="JAGGJR010000002">
    <property type="protein sequence ID" value="MBP1871483.1"/>
    <property type="molecule type" value="Genomic_DNA"/>
</dbReference>
<keyword evidence="1" id="KW-0808">Transferase</keyword>
<organism evidence="1 2">
    <name type="scientific">Ensifer adhaerens</name>
    <name type="common">Sinorhizobium morelense</name>
    <dbReference type="NCBI Taxonomy" id="106592"/>
    <lineage>
        <taxon>Bacteria</taxon>
        <taxon>Pseudomonadati</taxon>
        <taxon>Pseudomonadota</taxon>
        <taxon>Alphaproteobacteria</taxon>
        <taxon>Hyphomicrobiales</taxon>
        <taxon>Rhizobiaceae</taxon>
        <taxon>Sinorhizobium/Ensifer group</taxon>
        <taxon>Ensifer</taxon>
    </lineage>
</organism>
<evidence type="ECO:0000313" key="1">
    <source>
        <dbReference type="EMBL" id="MBP1871483.1"/>
    </source>
</evidence>
<reference evidence="1" key="1">
    <citation type="submission" date="2021-03" db="EMBL/GenBank/DDBJ databases">
        <title>Genomic Encyclopedia of Type Strains, Phase IV (KMG-IV): sequencing the most valuable type-strain genomes for metagenomic binning, comparative biology and taxonomic classification.</title>
        <authorList>
            <person name="Goeker M."/>
        </authorList>
    </citation>
    <scope>NUCLEOTIDE SEQUENCE</scope>
    <source>
        <strain evidence="1">DSM 18131</strain>
    </source>
</reference>
<gene>
    <name evidence="1" type="ORF">J2Z19_001195</name>
</gene>
<accession>A0ACC5SRI3</accession>
<comment type="caution">
    <text evidence="1">The sequence shown here is derived from an EMBL/GenBank/DDBJ whole genome shotgun (WGS) entry which is preliminary data.</text>
</comment>
<proteinExistence type="predicted"/>